<evidence type="ECO:0000313" key="3">
    <source>
        <dbReference type="Proteomes" id="UP000826661"/>
    </source>
</evidence>
<organism evidence="2 3">
    <name type="scientific">Trichoderma simmonsii</name>
    <dbReference type="NCBI Taxonomy" id="1491479"/>
    <lineage>
        <taxon>Eukaryota</taxon>
        <taxon>Fungi</taxon>
        <taxon>Dikarya</taxon>
        <taxon>Ascomycota</taxon>
        <taxon>Pezizomycotina</taxon>
        <taxon>Sordariomycetes</taxon>
        <taxon>Hypocreomycetidae</taxon>
        <taxon>Hypocreales</taxon>
        <taxon>Hypocreaceae</taxon>
        <taxon>Trichoderma</taxon>
    </lineage>
</organism>
<evidence type="ECO:0000256" key="1">
    <source>
        <dbReference type="SAM" id="Coils"/>
    </source>
</evidence>
<dbReference type="EMBL" id="CP075870">
    <property type="protein sequence ID" value="QYT05777.1"/>
    <property type="molecule type" value="Genomic_DNA"/>
</dbReference>
<accession>A0A8G0LPJ3</accession>
<dbReference type="AlphaFoldDB" id="A0A8G0LPJ3"/>
<feature type="coiled-coil region" evidence="1">
    <location>
        <begin position="114"/>
        <end position="141"/>
    </location>
</feature>
<name>A0A8G0LPJ3_9HYPO</name>
<feature type="coiled-coil region" evidence="1">
    <location>
        <begin position="15"/>
        <end position="69"/>
    </location>
</feature>
<keyword evidence="3" id="KW-1185">Reference proteome</keyword>
<keyword evidence="1" id="KW-0175">Coiled coil</keyword>
<evidence type="ECO:0000313" key="2">
    <source>
        <dbReference type="EMBL" id="QYT05777.1"/>
    </source>
</evidence>
<dbReference type="Proteomes" id="UP000826661">
    <property type="component" value="Chromosome VII"/>
</dbReference>
<reference evidence="2 3" key="1">
    <citation type="journal article" date="2021" name="BMC Genomics">
        <title>Telomere-to-telomere genome assembly of asparaginase-producing Trichoderma simmonsii.</title>
        <authorList>
            <person name="Chung D."/>
            <person name="Kwon Y.M."/>
            <person name="Yang Y."/>
        </authorList>
    </citation>
    <scope>NUCLEOTIDE SEQUENCE [LARGE SCALE GENOMIC DNA]</scope>
    <source>
        <strain evidence="2 3">GH-Sj1</strain>
    </source>
</reference>
<protein>
    <submittedName>
        <fullName evidence="2">Uncharacterized protein</fullName>
    </submittedName>
</protein>
<proteinExistence type="predicted"/>
<sequence>MTGPPGNSRNTQQMNEAAMEELAKIKDLLANVRDQLAQIANRMAASEARAEERMEMQMLRQQLMNLSVQQSTPSVQQSSPFVQQSIPPLLQMNLDLQQRMQQPIPPLQRMNHSLEQWTLNLQRQRDMAETQQRRRVALNANQSRRAQNTMAWYSGRPGGPFTPGRLAPFVSLVTGREIEGFPATFDDIAQINENDARRILADLEVATDGLSTAEMRDKIRSQVYYGHGL</sequence>
<gene>
    <name evidence="2" type="ORF">H0G86_012659</name>
</gene>